<protein>
    <recommendedName>
        <fullName evidence="3">CHAT domain-containing protein</fullName>
    </recommendedName>
</protein>
<comment type="caution">
    <text evidence="1">The sequence shown here is derived from an EMBL/GenBank/DDBJ whole genome shotgun (WGS) entry which is preliminary data.</text>
</comment>
<evidence type="ECO:0008006" key="3">
    <source>
        <dbReference type="Google" id="ProtNLM"/>
    </source>
</evidence>
<proteinExistence type="predicted"/>
<dbReference type="RefSeq" id="WP_043523295.1">
    <property type="nucleotide sequence ID" value="NZ_BAABKU010000004.1"/>
</dbReference>
<dbReference type="Proteomes" id="UP000054537">
    <property type="component" value="Unassembled WGS sequence"/>
</dbReference>
<accession>A0A0A6UT74</accession>
<dbReference type="STRING" id="1869.MB27_07050"/>
<evidence type="ECO:0000313" key="1">
    <source>
        <dbReference type="EMBL" id="KHD78193.1"/>
    </source>
</evidence>
<sequence length="400" mass="45531">MRITKIHSGGNEFGFHLTVKNAAGVHYYEGESELSERDLYTEVTKLQSLWNDRLVTYQGDNDSPDFYPFASVYDLSRCDRVADLDAAMRALARGGWELFRDIFLAYERTDDMRKLGEALRAALRSGEQKLIVISDDFFAPWGMMYLPPPGVNMADAGAPWEHTNFLGYGHYVEHSPAKPRRSPPVITVRGVLRAAINVDTGLDKQFRCHFVADMVRFFETTSHRDLREERDDLRAAMERDGLSEHLAYFGVHAHVDDFHVTEPPRLTLTDRENPISPLDLRRWHDDHPRDNGPLIFMNACRGGQMHSAFHKSFSGILLMLGARCLIGPHVDLPVAFAGEFARRFFIGVLAGEMVGDVMLRTVREFADEYRNPFGYTLTMHRGLDTYLDLETAGERGQEAR</sequence>
<dbReference type="AlphaFoldDB" id="A0A0A6UT74"/>
<dbReference type="OrthoDB" id="5183603at2"/>
<organism evidence="1 2">
    <name type="scientific">Actinoplanes utahensis</name>
    <dbReference type="NCBI Taxonomy" id="1869"/>
    <lineage>
        <taxon>Bacteria</taxon>
        <taxon>Bacillati</taxon>
        <taxon>Actinomycetota</taxon>
        <taxon>Actinomycetes</taxon>
        <taxon>Micromonosporales</taxon>
        <taxon>Micromonosporaceae</taxon>
        <taxon>Actinoplanes</taxon>
    </lineage>
</organism>
<gene>
    <name evidence="1" type="ORF">MB27_07050</name>
</gene>
<reference evidence="1 2" key="1">
    <citation type="submission" date="2014-10" db="EMBL/GenBank/DDBJ databases">
        <title>Draft genome sequence of Actinoplanes utahensis NRRL 12052.</title>
        <authorList>
            <person name="Velasco-Bucheli B."/>
            <person name="del Cerro C."/>
            <person name="Hormigo D."/>
            <person name="Garcia J.L."/>
            <person name="Acebal C."/>
            <person name="Arroyo M."/>
            <person name="de la Mata I."/>
        </authorList>
    </citation>
    <scope>NUCLEOTIDE SEQUENCE [LARGE SCALE GENOMIC DNA]</scope>
    <source>
        <strain evidence="1 2">NRRL 12052</strain>
    </source>
</reference>
<evidence type="ECO:0000313" key="2">
    <source>
        <dbReference type="Proteomes" id="UP000054537"/>
    </source>
</evidence>
<dbReference type="EMBL" id="JRTT01000006">
    <property type="protein sequence ID" value="KHD78193.1"/>
    <property type="molecule type" value="Genomic_DNA"/>
</dbReference>
<dbReference type="eggNOG" id="COG4995">
    <property type="taxonomic scope" value="Bacteria"/>
</dbReference>
<name>A0A0A6UT74_ACTUT</name>
<keyword evidence="2" id="KW-1185">Reference proteome</keyword>